<evidence type="ECO:0000256" key="2">
    <source>
        <dbReference type="ARBA" id="ARBA00022679"/>
    </source>
</evidence>
<dbReference type="GO" id="GO:0032259">
    <property type="term" value="P:methylation"/>
    <property type="evidence" value="ECO:0007669"/>
    <property type="project" value="UniProtKB-KW"/>
</dbReference>
<dbReference type="PANTHER" id="PTHR44942">
    <property type="entry name" value="METHYLTRANSF_11 DOMAIN-CONTAINING PROTEIN"/>
    <property type="match status" value="1"/>
</dbReference>
<accession>A0A1F5NAF9</accession>
<dbReference type="InterPro" id="IPR041698">
    <property type="entry name" value="Methyltransf_25"/>
</dbReference>
<reference evidence="4 5" key="1">
    <citation type="journal article" date="2016" name="Nat. Commun.">
        <title>Thousands of microbial genomes shed light on interconnected biogeochemical processes in an aquifer system.</title>
        <authorList>
            <person name="Anantharaman K."/>
            <person name="Brown C.T."/>
            <person name="Hug L.A."/>
            <person name="Sharon I."/>
            <person name="Castelle C.J."/>
            <person name="Probst A.J."/>
            <person name="Thomas B.C."/>
            <person name="Singh A."/>
            <person name="Wilkins M.J."/>
            <person name="Karaoz U."/>
            <person name="Brodie E.L."/>
            <person name="Williams K.H."/>
            <person name="Hubbard S.S."/>
            <person name="Banfield J.F."/>
        </authorList>
    </citation>
    <scope>NUCLEOTIDE SEQUENCE [LARGE SCALE GENOMIC DNA]</scope>
</reference>
<evidence type="ECO:0000259" key="3">
    <source>
        <dbReference type="PROSITE" id="PS51168"/>
    </source>
</evidence>
<dbReference type="InterPro" id="IPR029063">
    <property type="entry name" value="SAM-dependent_MTases_sf"/>
</dbReference>
<dbReference type="SMART" id="SM00830">
    <property type="entry name" value="CM_2"/>
    <property type="match status" value="1"/>
</dbReference>
<dbReference type="Pfam" id="PF13649">
    <property type="entry name" value="Methyltransf_25"/>
    <property type="match status" value="1"/>
</dbReference>
<dbReference type="GO" id="GO:0046417">
    <property type="term" value="P:chorismate metabolic process"/>
    <property type="evidence" value="ECO:0007669"/>
    <property type="project" value="InterPro"/>
</dbReference>
<protein>
    <recommendedName>
        <fullName evidence="3">Chorismate mutase domain-containing protein</fullName>
    </recommendedName>
</protein>
<evidence type="ECO:0000256" key="1">
    <source>
        <dbReference type="ARBA" id="ARBA00022603"/>
    </source>
</evidence>
<keyword evidence="2" id="KW-0808">Transferase</keyword>
<dbReference type="CDD" id="cd02440">
    <property type="entry name" value="AdoMet_MTases"/>
    <property type="match status" value="1"/>
</dbReference>
<comment type="caution">
    <text evidence="4">The sequence shown here is derived from an EMBL/GenBank/DDBJ whole genome shotgun (WGS) entry which is preliminary data.</text>
</comment>
<sequence length="391" mass="44138">MRELSKKILRTRIDQANKVIIEAVANRMRLAEDMAEVKWKLHARWRSHKEGEPEEIVQPDREKVLLKEVRKLAAGEEISESFPDSIAALFTLVIGESCKVQMLNWQEKERKEKNGGANGEDKFRENLLVLTERWVHSYDSEYGGEKRPVVQACLDFEDEILEWVFSHLDEHGLNGLALDIGTATGQKTLSVRKRFEAVWGYDVSPHMITAANAKITGAGDRIKFEVKDVEEGIPALDESASFVILNLGTASDFRNTEKLLQEISRVLKRGGAAFLSFYNRDAILYSLEYLPWESALNARINLDKDFLEVGLPGGKTLSIFASAYSLGELEKILPRHLTLMRHFTFPTISAILPNDILKEKKAKETIIAFDKSLAENGSNSGAYLMLVLEKT</sequence>
<dbReference type="SUPFAM" id="SSF48600">
    <property type="entry name" value="Chorismate mutase II"/>
    <property type="match status" value="1"/>
</dbReference>
<dbReference type="InterPro" id="IPR036979">
    <property type="entry name" value="CM_dom_sf"/>
</dbReference>
<feature type="domain" description="Chorismate mutase" evidence="3">
    <location>
        <begin position="1"/>
        <end position="105"/>
    </location>
</feature>
<evidence type="ECO:0000313" key="4">
    <source>
        <dbReference type="EMBL" id="OGE74625.1"/>
    </source>
</evidence>
<evidence type="ECO:0000313" key="5">
    <source>
        <dbReference type="Proteomes" id="UP000176547"/>
    </source>
</evidence>
<organism evidence="4 5">
    <name type="scientific">Candidatus Doudnabacteria bacterium RIFCSPHIGHO2_01_52_17</name>
    <dbReference type="NCBI Taxonomy" id="1817820"/>
    <lineage>
        <taxon>Bacteria</taxon>
        <taxon>Candidatus Doudnaibacteriota</taxon>
    </lineage>
</organism>
<name>A0A1F5NAF9_9BACT</name>
<dbReference type="InterPro" id="IPR051052">
    <property type="entry name" value="Diverse_substrate_MTase"/>
</dbReference>
<dbReference type="GO" id="GO:0008168">
    <property type="term" value="F:methyltransferase activity"/>
    <property type="evidence" value="ECO:0007669"/>
    <property type="project" value="UniProtKB-KW"/>
</dbReference>
<dbReference type="PANTHER" id="PTHR44942:SF4">
    <property type="entry name" value="METHYLTRANSFERASE TYPE 11 DOMAIN-CONTAINING PROTEIN"/>
    <property type="match status" value="1"/>
</dbReference>
<dbReference type="AlphaFoldDB" id="A0A1F5NAF9"/>
<dbReference type="GO" id="GO:0004106">
    <property type="term" value="F:chorismate mutase activity"/>
    <property type="evidence" value="ECO:0007669"/>
    <property type="project" value="InterPro"/>
</dbReference>
<dbReference type="Proteomes" id="UP000176547">
    <property type="component" value="Unassembled WGS sequence"/>
</dbReference>
<gene>
    <name evidence="4" type="ORF">A3K06_01255</name>
</gene>
<dbReference type="Gene3D" id="1.20.59.10">
    <property type="entry name" value="Chorismate mutase"/>
    <property type="match status" value="1"/>
</dbReference>
<dbReference type="EMBL" id="MFEG01000049">
    <property type="protein sequence ID" value="OGE74625.1"/>
    <property type="molecule type" value="Genomic_DNA"/>
</dbReference>
<dbReference type="SUPFAM" id="SSF53335">
    <property type="entry name" value="S-adenosyl-L-methionine-dependent methyltransferases"/>
    <property type="match status" value="1"/>
</dbReference>
<proteinExistence type="predicted"/>
<dbReference type="InterPro" id="IPR036263">
    <property type="entry name" value="Chorismate_II_sf"/>
</dbReference>
<dbReference type="Gene3D" id="3.40.50.150">
    <property type="entry name" value="Vaccinia Virus protein VP39"/>
    <property type="match status" value="1"/>
</dbReference>
<dbReference type="PROSITE" id="PS51168">
    <property type="entry name" value="CHORISMATE_MUT_2"/>
    <property type="match status" value="1"/>
</dbReference>
<dbReference type="Pfam" id="PF01817">
    <property type="entry name" value="CM_2"/>
    <property type="match status" value="1"/>
</dbReference>
<dbReference type="InterPro" id="IPR002701">
    <property type="entry name" value="CM_II_prokaryot"/>
</dbReference>
<keyword evidence="1" id="KW-0489">Methyltransferase</keyword>